<dbReference type="PANTHER" id="PTHR32305:SF15">
    <property type="entry name" value="PROTEIN RHSA-RELATED"/>
    <property type="match status" value="1"/>
</dbReference>
<evidence type="ECO:0000313" key="2">
    <source>
        <dbReference type="Proteomes" id="UP001500713"/>
    </source>
</evidence>
<sequence length="191" mass="20521">MYHYKARVYSPTMGRFLQTDPIGYEDQVNLYAYVGNDPVGRIDPTGMETDEYKFGPIKVEYGDSKVVLSVETDNSSFSLSTSREGATALAQSIDNSVILSAGRDGATASAQSGENNFTLTADKDGATVSMQSEDIFAELSAMDDGLTASTGSVGPADTRREAEALDSANQVSENATFWQRVSNVIKKALED</sequence>
<keyword evidence="2" id="KW-1185">Reference proteome</keyword>
<gene>
    <name evidence="1" type="ORF">GCM10009096_33920</name>
</gene>
<evidence type="ECO:0000313" key="1">
    <source>
        <dbReference type="EMBL" id="GAA0488162.1"/>
    </source>
</evidence>
<accession>A0ABN1B148</accession>
<dbReference type="EMBL" id="BAAAEM010000003">
    <property type="protein sequence ID" value="GAA0488162.1"/>
    <property type="molecule type" value="Genomic_DNA"/>
</dbReference>
<dbReference type="NCBIfam" id="TIGR03696">
    <property type="entry name" value="Rhs_assc_core"/>
    <property type="match status" value="1"/>
</dbReference>
<dbReference type="InterPro" id="IPR022385">
    <property type="entry name" value="Rhs_assc_core"/>
</dbReference>
<comment type="caution">
    <text evidence="1">The sequence shown here is derived from an EMBL/GenBank/DDBJ whole genome shotgun (WGS) entry which is preliminary data.</text>
</comment>
<reference evidence="1 2" key="1">
    <citation type="journal article" date="2019" name="Int. J. Syst. Evol. Microbiol.">
        <title>The Global Catalogue of Microorganisms (GCM) 10K type strain sequencing project: providing services to taxonomists for standard genome sequencing and annotation.</title>
        <authorList>
            <consortium name="The Broad Institute Genomics Platform"/>
            <consortium name="The Broad Institute Genome Sequencing Center for Infectious Disease"/>
            <person name="Wu L."/>
            <person name="Ma J."/>
        </authorList>
    </citation>
    <scope>NUCLEOTIDE SEQUENCE [LARGE SCALE GENOMIC DNA]</scope>
    <source>
        <strain evidence="1 2">JCM 14162</strain>
    </source>
</reference>
<dbReference type="InterPro" id="IPR050708">
    <property type="entry name" value="T6SS_VgrG/RHS"/>
</dbReference>
<dbReference type="Gene3D" id="2.180.10.10">
    <property type="entry name" value="RHS repeat-associated core"/>
    <property type="match status" value="1"/>
</dbReference>
<protein>
    <recommendedName>
        <fullName evidence="3">RHS repeat-associated core domain-containing protein</fullName>
    </recommendedName>
</protein>
<dbReference type="PANTHER" id="PTHR32305">
    <property type="match status" value="1"/>
</dbReference>
<name>A0ABN1B148_9SPHN</name>
<evidence type="ECO:0008006" key="3">
    <source>
        <dbReference type="Google" id="ProtNLM"/>
    </source>
</evidence>
<proteinExistence type="predicted"/>
<organism evidence="1 2">
    <name type="scientific">Parasphingorhabdus litoris</name>
    <dbReference type="NCBI Taxonomy" id="394733"/>
    <lineage>
        <taxon>Bacteria</taxon>
        <taxon>Pseudomonadati</taxon>
        <taxon>Pseudomonadota</taxon>
        <taxon>Alphaproteobacteria</taxon>
        <taxon>Sphingomonadales</taxon>
        <taxon>Sphingomonadaceae</taxon>
        <taxon>Parasphingorhabdus</taxon>
    </lineage>
</organism>
<dbReference type="Proteomes" id="UP001500713">
    <property type="component" value="Unassembled WGS sequence"/>
</dbReference>